<dbReference type="Proteomes" id="UP000540519">
    <property type="component" value="Unassembled WGS sequence"/>
</dbReference>
<dbReference type="EMBL" id="RCNR01000002">
    <property type="protein sequence ID" value="MUH34478.1"/>
    <property type="molecule type" value="Genomic_DNA"/>
</dbReference>
<reference evidence="2 3" key="1">
    <citation type="journal article" date="2019" name="Mar. Drugs">
        <title>Comparative Genomics and CAZyme Genome Repertoires of Marine Zobellia amurskyensis KMM 3526(T) and Zobellia laminariae KMM 3676(T).</title>
        <authorList>
            <person name="Chernysheva N."/>
            <person name="Bystritskaya E."/>
            <person name="Stenkova A."/>
            <person name="Golovkin I."/>
            <person name="Nedashkovskaya O."/>
            <person name="Isaeva M."/>
        </authorList>
    </citation>
    <scope>NUCLEOTIDE SEQUENCE [LARGE SCALE GENOMIC DNA]</scope>
    <source>
        <strain evidence="2 3">KMM 3526</strain>
    </source>
</reference>
<evidence type="ECO:0000256" key="1">
    <source>
        <dbReference type="SAM" id="Phobius"/>
    </source>
</evidence>
<proteinExistence type="predicted"/>
<dbReference type="Pfam" id="PF06170">
    <property type="entry name" value="DUF983"/>
    <property type="match status" value="1"/>
</dbReference>
<evidence type="ECO:0000313" key="3">
    <source>
        <dbReference type="Proteomes" id="UP000540519"/>
    </source>
</evidence>
<organism evidence="2 3">
    <name type="scientific">Zobellia amurskyensis</name>
    <dbReference type="NCBI Taxonomy" id="248905"/>
    <lineage>
        <taxon>Bacteria</taxon>
        <taxon>Pseudomonadati</taxon>
        <taxon>Bacteroidota</taxon>
        <taxon>Flavobacteriia</taxon>
        <taxon>Flavobacteriales</taxon>
        <taxon>Flavobacteriaceae</taxon>
        <taxon>Zobellia</taxon>
    </lineage>
</organism>
<evidence type="ECO:0000313" key="2">
    <source>
        <dbReference type="EMBL" id="MUH34478.1"/>
    </source>
</evidence>
<accession>A0A7X2ZQE1</accession>
<feature type="transmembrane region" description="Helical" evidence="1">
    <location>
        <begin position="90"/>
        <end position="109"/>
    </location>
</feature>
<dbReference type="InterPro" id="IPR009325">
    <property type="entry name" value="DUF983"/>
</dbReference>
<sequence>MKLLKGTKVYSIFTGTCPVCQEESMYLESNPYKLSRTLKMEERCGHCHTKYKIEPSFFYGAMYVSYPVGLFFASVALFFCFFVLNMSLLTTFLIIVIEMILVLPIVLRLSRNIWINFFMHYGQHLKTKQRV</sequence>
<gene>
    <name evidence="2" type="ORF">D9O36_01370</name>
</gene>
<keyword evidence="1" id="KW-0472">Membrane</keyword>
<dbReference type="OrthoDB" id="9790326at2"/>
<keyword evidence="3" id="KW-1185">Reference proteome</keyword>
<protein>
    <submittedName>
        <fullName evidence="2">DUF983 domain-containing protein</fullName>
    </submittedName>
</protein>
<comment type="caution">
    <text evidence="2">The sequence shown here is derived from an EMBL/GenBank/DDBJ whole genome shotgun (WGS) entry which is preliminary data.</text>
</comment>
<keyword evidence="1" id="KW-1133">Transmembrane helix</keyword>
<name>A0A7X2ZQE1_9FLAO</name>
<feature type="transmembrane region" description="Helical" evidence="1">
    <location>
        <begin position="57"/>
        <end position="84"/>
    </location>
</feature>
<dbReference type="AlphaFoldDB" id="A0A7X2ZQE1"/>
<keyword evidence="1" id="KW-0812">Transmembrane</keyword>